<dbReference type="InterPro" id="IPR045866">
    <property type="entry name" value="FAM210A/B-like"/>
</dbReference>
<dbReference type="InterPro" id="IPR009688">
    <property type="entry name" value="FAM210A/B-like_dom"/>
</dbReference>
<organism evidence="3 4">
    <name type="scientific">Galdieria partita</name>
    <dbReference type="NCBI Taxonomy" id="83374"/>
    <lineage>
        <taxon>Eukaryota</taxon>
        <taxon>Rhodophyta</taxon>
        <taxon>Bangiophyceae</taxon>
        <taxon>Galdieriales</taxon>
        <taxon>Galdieriaceae</taxon>
        <taxon>Galdieria</taxon>
    </lineage>
</organism>
<accession>A0A9C7PWU4</accession>
<dbReference type="PANTHER" id="PTHR21377:SF0">
    <property type="entry name" value="PROTEIN FAM210B, MITOCHONDRIAL"/>
    <property type="match status" value="1"/>
</dbReference>
<dbReference type="GO" id="GO:0005739">
    <property type="term" value="C:mitochondrion"/>
    <property type="evidence" value="ECO:0007669"/>
    <property type="project" value="TreeGrafter"/>
</dbReference>
<protein>
    <recommendedName>
        <fullName evidence="2">DUF1279 domain-containing protein</fullName>
    </recommendedName>
</protein>
<dbReference type="EMBL" id="BQMJ01000022">
    <property type="protein sequence ID" value="GJQ11266.1"/>
    <property type="molecule type" value="Genomic_DNA"/>
</dbReference>
<feature type="domain" description="DUF1279" evidence="2">
    <location>
        <begin position="27"/>
        <end position="119"/>
    </location>
</feature>
<sequence>MMKTWWNAQVVSDTTSQRTWSFGISNRFRHLMATYGVTFIVVSAVMSVCSFLLSLLLVSLGMDVEGLIQTLGNWLETTPIGRPSFLDKLSPQLGSLAIAYLLHRLTSPLRIPLCIALTRYIGQLRTRRQRLLLDNDI</sequence>
<evidence type="ECO:0000313" key="4">
    <source>
        <dbReference type="Proteomes" id="UP001061958"/>
    </source>
</evidence>
<evidence type="ECO:0000256" key="1">
    <source>
        <dbReference type="SAM" id="Phobius"/>
    </source>
</evidence>
<dbReference type="OrthoDB" id="426386at2759"/>
<reference evidence="3" key="1">
    <citation type="journal article" date="2022" name="Proc. Natl. Acad. Sci. U.S.A.">
        <title>Life cycle and functional genomics of the unicellular red alga Galdieria for elucidating algal and plant evolution and industrial use.</title>
        <authorList>
            <person name="Hirooka S."/>
            <person name="Itabashi T."/>
            <person name="Ichinose T.M."/>
            <person name="Onuma R."/>
            <person name="Fujiwara T."/>
            <person name="Yamashita S."/>
            <person name="Jong L.W."/>
            <person name="Tomita R."/>
            <person name="Iwane A.H."/>
            <person name="Miyagishima S.Y."/>
        </authorList>
    </citation>
    <scope>NUCLEOTIDE SEQUENCE</scope>
    <source>
        <strain evidence="3">NBRC 102759</strain>
    </source>
</reference>
<dbReference type="Proteomes" id="UP001061958">
    <property type="component" value="Unassembled WGS sequence"/>
</dbReference>
<evidence type="ECO:0000313" key="3">
    <source>
        <dbReference type="EMBL" id="GJQ11266.1"/>
    </source>
</evidence>
<proteinExistence type="predicted"/>
<keyword evidence="4" id="KW-1185">Reference proteome</keyword>
<dbReference type="PANTHER" id="PTHR21377">
    <property type="entry name" value="PROTEIN FAM210B, MITOCHONDRIAL"/>
    <property type="match status" value="1"/>
</dbReference>
<name>A0A9C7PWU4_9RHOD</name>
<reference evidence="3" key="2">
    <citation type="submission" date="2022-01" db="EMBL/GenBank/DDBJ databases">
        <authorList>
            <person name="Hirooka S."/>
            <person name="Miyagishima S.Y."/>
        </authorList>
    </citation>
    <scope>NUCLEOTIDE SEQUENCE</scope>
    <source>
        <strain evidence="3">NBRC 102759</strain>
    </source>
</reference>
<gene>
    <name evidence="3" type="ORF">GpartN1_g3057.t1</name>
</gene>
<keyword evidence="1" id="KW-1133">Transmembrane helix</keyword>
<keyword evidence="1" id="KW-0812">Transmembrane</keyword>
<comment type="caution">
    <text evidence="3">The sequence shown here is derived from an EMBL/GenBank/DDBJ whole genome shotgun (WGS) entry which is preliminary data.</text>
</comment>
<evidence type="ECO:0000259" key="2">
    <source>
        <dbReference type="Pfam" id="PF06916"/>
    </source>
</evidence>
<dbReference type="AlphaFoldDB" id="A0A9C7PWU4"/>
<dbReference type="Pfam" id="PF06916">
    <property type="entry name" value="FAM210A-B_dom"/>
    <property type="match status" value="1"/>
</dbReference>
<keyword evidence="1" id="KW-0472">Membrane</keyword>
<feature type="transmembrane region" description="Helical" evidence="1">
    <location>
        <begin position="35"/>
        <end position="58"/>
    </location>
</feature>